<dbReference type="EMBL" id="JABWDY010032814">
    <property type="protein sequence ID" value="KAF5183895.1"/>
    <property type="molecule type" value="Genomic_DNA"/>
</dbReference>
<keyword evidence="4" id="KW-1185">Reference proteome</keyword>
<dbReference type="OrthoDB" id="1939300at2759"/>
<dbReference type="PANTHER" id="PTHR31286:SF180">
    <property type="entry name" value="OS10G0362600 PROTEIN"/>
    <property type="match status" value="1"/>
</dbReference>
<feature type="region of interest" description="Disordered" evidence="1">
    <location>
        <begin position="139"/>
        <end position="208"/>
    </location>
</feature>
<feature type="region of interest" description="Disordered" evidence="1">
    <location>
        <begin position="234"/>
        <end position="262"/>
    </location>
</feature>
<name>A0A7J6VI52_THATH</name>
<evidence type="ECO:0000313" key="3">
    <source>
        <dbReference type="EMBL" id="KAF5183895.1"/>
    </source>
</evidence>
<feature type="compositionally biased region" description="Basic and acidic residues" evidence="1">
    <location>
        <begin position="97"/>
        <end position="108"/>
    </location>
</feature>
<dbReference type="InterPro" id="IPR040256">
    <property type="entry name" value="At4g02000-like"/>
</dbReference>
<dbReference type="Proteomes" id="UP000554482">
    <property type="component" value="Unassembled WGS sequence"/>
</dbReference>
<dbReference type="Pfam" id="PF14392">
    <property type="entry name" value="zf-CCHC_4"/>
    <property type="match status" value="1"/>
</dbReference>
<evidence type="ECO:0000259" key="2">
    <source>
        <dbReference type="Pfam" id="PF14392"/>
    </source>
</evidence>
<accession>A0A7J6VI52</accession>
<feature type="region of interest" description="Disordered" evidence="1">
    <location>
        <begin position="69"/>
        <end position="126"/>
    </location>
</feature>
<feature type="compositionally biased region" description="Polar residues" evidence="1">
    <location>
        <begin position="157"/>
        <end position="170"/>
    </location>
</feature>
<evidence type="ECO:0000313" key="4">
    <source>
        <dbReference type="Proteomes" id="UP000554482"/>
    </source>
</evidence>
<dbReference type="AlphaFoldDB" id="A0A7J6VI52"/>
<dbReference type="InterPro" id="IPR025836">
    <property type="entry name" value="Zn_knuckle_CX2CX4HX4C"/>
</dbReference>
<sequence>MDKATEKRTSLTFARICVDIDATKDLIQSHGIRLRDNKTIQVEFEYDWKPMICTSCQIFGHNTLKCKPQPAVGKSITNKGEWKKQKRRWVQKQNPETVKDNHNEREAPKSPAATKENGKLVKLNSSTKSTNRYSILANAGNLENVNEPNDDTARDIPSTSSNQNEMNSGDENLITESVNTTSESESDDDDIQSSDDEGGLEDGVADQLHKHKAAIEQCSKQKLMETSQSRILTRNAVKGVTGKEIPTKQQRNGRGANVKVKQ</sequence>
<reference evidence="3 4" key="1">
    <citation type="submission" date="2020-06" db="EMBL/GenBank/DDBJ databases">
        <title>Transcriptomic and genomic resources for Thalictrum thalictroides and T. hernandezii: Facilitating candidate gene discovery in an emerging model plant lineage.</title>
        <authorList>
            <person name="Arias T."/>
            <person name="Riano-Pachon D.M."/>
            <person name="Di Stilio V.S."/>
        </authorList>
    </citation>
    <scope>NUCLEOTIDE SEQUENCE [LARGE SCALE GENOMIC DNA]</scope>
    <source>
        <strain evidence="4">cv. WT478/WT964</strain>
        <tissue evidence="3">Leaves</tissue>
    </source>
</reference>
<evidence type="ECO:0000256" key="1">
    <source>
        <dbReference type="SAM" id="MobiDB-lite"/>
    </source>
</evidence>
<organism evidence="3 4">
    <name type="scientific">Thalictrum thalictroides</name>
    <name type="common">Rue-anemone</name>
    <name type="synonym">Anemone thalictroides</name>
    <dbReference type="NCBI Taxonomy" id="46969"/>
    <lineage>
        <taxon>Eukaryota</taxon>
        <taxon>Viridiplantae</taxon>
        <taxon>Streptophyta</taxon>
        <taxon>Embryophyta</taxon>
        <taxon>Tracheophyta</taxon>
        <taxon>Spermatophyta</taxon>
        <taxon>Magnoliopsida</taxon>
        <taxon>Ranunculales</taxon>
        <taxon>Ranunculaceae</taxon>
        <taxon>Thalictroideae</taxon>
        <taxon>Thalictrum</taxon>
    </lineage>
</organism>
<feature type="domain" description="Zinc knuckle CX2CX4HX4C" evidence="2">
    <location>
        <begin position="20"/>
        <end position="67"/>
    </location>
</feature>
<gene>
    <name evidence="3" type="ORF">FRX31_026516</name>
</gene>
<proteinExistence type="predicted"/>
<protein>
    <recommendedName>
        <fullName evidence="2">Zinc knuckle CX2CX4HX4C domain-containing protein</fullName>
    </recommendedName>
</protein>
<feature type="compositionally biased region" description="Acidic residues" evidence="1">
    <location>
        <begin position="184"/>
        <end position="204"/>
    </location>
</feature>
<dbReference type="PANTHER" id="PTHR31286">
    <property type="entry name" value="GLYCINE-RICH CELL WALL STRUCTURAL PROTEIN 1.8-LIKE"/>
    <property type="match status" value="1"/>
</dbReference>
<comment type="caution">
    <text evidence="3">The sequence shown here is derived from an EMBL/GenBank/DDBJ whole genome shotgun (WGS) entry which is preliminary data.</text>
</comment>